<name>A0A099J349_9MICO</name>
<accession>A0A099J349</accession>
<proteinExistence type="predicted"/>
<sequence length="286" mass="31282">MSINYTPTAEAISRRDAEDRASRIHDQDEAVALLKSADRNSDRGLGFAIRRRATMFSWDLTGQTNGTLANDLNTEFRAIVTAHKAYGQGIRQDLDARAVSAEYAKDLMEAGDFAHRLDTVLERAVTNRDQAVKSFEGTIAAITTPTGTAEQQLLVEIRAGRVWDRLTRELDVIKDPASAMSLITTRILTADPAELSVIVSDAPSYLIGRGLPNAKTSIVATLAQSHPAVSKAYDRMNAAERLLIGARSNHRRLTSRIVAVPSSYKVEPAGTELKRSSSYTDLTLIK</sequence>
<dbReference type="RefSeq" id="WP_035837277.1">
    <property type="nucleotide sequence ID" value="NZ_JACHBQ010000001.1"/>
</dbReference>
<reference evidence="3 5" key="2">
    <citation type="submission" date="2020-08" db="EMBL/GenBank/DDBJ databases">
        <title>Sequencing the genomes of 1000 actinobacteria strains.</title>
        <authorList>
            <person name="Klenk H.-P."/>
        </authorList>
    </citation>
    <scope>NUCLEOTIDE SEQUENCE [LARGE SCALE GENOMIC DNA]</scope>
    <source>
        <strain evidence="3 5">DSM 21065</strain>
    </source>
</reference>
<gene>
    <name evidence="3" type="ORF">BJ997_002335</name>
    <name evidence="2" type="ORF">GY21_13550</name>
</gene>
<comment type="caution">
    <text evidence="2">The sequence shown here is derived from an EMBL/GenBank/DDBJ whole genome shotgun (WGS) entry which is preliminary data.</text>
</comment>
<evidence type="ECO:0000256" key="1">
    <source>
        <dbReference type="SAM" id="MobiDB-lite"/>
    </source>
</evidence>
<feature type="compositionally biased region" description="Basic and acidic residues" evidence="1">
    <location>
        <begin position="12"/>
        <end position="21"/>
    </location>
</feature>
<feature type="region of interest" description="Disordered" evidence="1">
    <location>
        <begin position="1"/>
        <end position="21"/>
    </location>
</feature>
<dbReference type="EMBL" id="JACHBQ010000001">
    <property type="protein sequence ID" value="MBB5641787.1"/>
    <property type="molecule type" value="Genomic_DNA"/>
</dbReference>
<dbReference type="EMBL" id="JPXF01000058">
    <property type="protein sequence ID" value="KGJ72726.1"/>
    <property type="molecule type" value="Genomic_DNA"/>
</dbReference>
<dbReference type="Proteomes" id="UP000561726">
    <property type="component" value="Unassembled WGS sequence"/>
</dbReference>
<evidence type="ECO:0000313" key="5">
    <source>
        <dbReference type="Proteomes" id="UP000561726"/>
    </source>
</evidence>
<dbReference type="STRING" id="1001240.GY21_13550"/>
<organism evidence="2 4">
    <name type="scientific">Cryobacterium roopkundense</name>
    <dbReference type="NCBI Taxonomy" id="1001240"/>
    <lineage>
        <taxon>Bacteria</taxon>
        <taxon>Bacillati</taxon>
        <taxon>Actinomycetota</taxon>
        <taxon>Actinomycetes</taxon>
        <taxon>Micrococcales</taxon>
        <taxon>Microbacteriaceae</taxon>
        <taxon>Cryobacterium</taxon>
    </lineage>
</organism>
<evidence type="ECO:0000313" key="3">
    <source>
        <dbReference type="EMBL" id="MBB5641787.1"/>
    </source>
</evidence>
<dbReference type="AlphaFoldDB" id="A0A099J349"/>
<reference evidence="2 4" key="1">
    <citation type="submission" date="2014-08" db="EMBL/GenBank/DDBJ databases">
        <authorList>
            <person name="Sisinthy S."/>
        </authorList>
    </citation>
    <scope>NUCLEOTIDE SEQUENCE [LARGE SCALE GENOMIC DNA]</scope>
    <source>
        <strain evidence="2 4">RuG17</strain>
    </source>
</reference>
<evidence type="ECO:0000313" key="4">
    <source>
        <dbReference type="Proteomes" id="UP000029864"/>
    </source>
</evidence>
<keyword evidence="4" id="KW-1185">Reference proteome</keyword>
<evidence type="ECO:0000313" key="2">
    <source>
        <dbReference type="EMBL" id="KGJ72726.1"/>
    </source>
</evidence>
<protein>
    <submittedName>
        <fullName evidence="2">Uncharacterized protein</fullName>
    </submittedName>
</protein>
<dbReference type="Proteomes" id="UP000029864">
    <property type="component" value="Unassembled WGS sequence"/>
</dbReference>